<evidence type="ECO:0000313" key="2">
    <source>
        <dbReference type="EMBL" id="EAS07737.2"/>
    </source>
</evidence>
<name>I7MB65_TETTS</name>
<proteinExistence type="predicted"/>
<dbReference type="GeneID" id="7835348"/>
<dbReference type="Proteomes" id="UP000009168">
    <property type="component" value="Unassembled WGS sequence"/>
</dbReference>
<dbReference type="InParanoid" id="I7MB65"/>
<organism evidence="2 3">
    <name type="scientific">Tetrahymena thermophila (strain SB210)</name>
    <dbReference type="NCBI Taxonomy" id="312017"/>
    <lineage>
        <taxon>Eukaryota</taxon>
        <taxon>Sar</taxon>
        <taxon>Alveolata</taxon>
        <taxon>Ciliophora</taxon>
        <taxon>Intramacronucleata</taxon>
        <taxon>Oligohymenophorea</taxon>
        <taxon>Hymenostomatida</taxon>
        <taxon>Tetrahymenina</taxon>
        <taxon>Tetrahymenidae</taxon>
        <taxon>Tetrahymena</taxon>
    </lineage>
</organism>
<feature type="compositionally biased region" description="Low complexity" evidence="1">
    <location>
        <begin position="172"/>
        <end position="182"/>
    </location>
</feature>
<dbReference type="EMBL" id="GG662212">
    <property type="protein sequence ID" value="EAS07737.2"/>
    <property type="molecule type" value="Genomic_DNA"/>
</dbReference>
<gene>
    <name evidence="2" type="ORF">TTHERM_00497910</name>
</gene>
<reference evidence="3" key="1">
    <citation type="journal article" date="2006" name="PLoS Biol.">
        <title>Macronuclear genome sequence of the ciliate Tetrahymena thermophila, a model eukaryote.</title>
        <authorList>
            <person name="Eisen J.A."/>
            <person name="Coyne R.S."/>
            <person name="Wu M."/>
            <person name="Wu D."/>
            <person name="Thiagarajan M."/>
            <person name="Wortman J.R."/>
            <person name="Badger J.H."/>
            <person name="Ren Q."/>
            <person name="Amedeo P."/>
            <person name="Jones K.M."/>
            <person name="Tallon L.J."/>
            <person name="Delcher A.L."/>
            <person name="Salzberg S.L."/>
            <person name="Silva J.C."/>
            <person name="Haas B.J."/>
            <person name="Majoros W.H."/>
            <person name="Farzad M."/>
            <person name="Carlton J.M."/>
            <person name="Smith R.K. Jr."/>
            <person name="Garg J."/>
            <person name="Pearlman R.E."/>
            <person name="Karrer K.M."/>
            <person name="Sun L."/>
            <person name="Manning G."/>
            <person name="Elde N.C."/>
            <person name="Turkewitz A.P."/>
            <person name="Asai D.J."/>
            <person name="Wilkes D.E."/>
            <person name="Wang Y."/>
            <person name="Cai H."/>
            <person name="Collins K."/>
            <person name="Stewart B.A."/>
            <person name="Lee S.R."/>
            <person name="Wilamowska K."/>
            <person name="Weinberg Z."/>
            <person name="Ruzzo W.L."/>
            <person name="Wloga D."/>
            <person name="Gaertig J."/>
            <person name="Frankel J."/>
            <person name="Tsao C.-C."/>
            <person name="Gorovsky M.A."/>
            <person name="Keeling P.J."/>
            <person name="Waller R.F."/>
            <person name="Patron N.J."/>
            <person name="Cherry J.M."/>
            <person name="Stover N.A."/>
            <person name="Krieger C.J."/>
            <person name="del Toro C."/>
            <person name="Ryder H.F."/>
            <person name="Williamson S.C."/>
            <person name="Barbeau R.A."/>
            <person name="Hamilton E.P."/>
            <person name="Orias E."/>
        </authorList>
    </citation>
    <scope>NUCLEOTIDE SEQUENCE [LARGE SCALE GENOMIC DNA]</scope>
    <source>
        <strain evidence="3">SB210</strain>
    </source>
</reference>
<evidence type="ECO:0000256" key="1">
    <source>
        <dbReference type="SAM" id="MobiDB-lite"/>
    </source>
</evidence>
<accession>I7MB65</accession>
<protein>
    <submittedName>
        <fullName evidence="2">Uncharacterized protein</fullName>
    </submittedName>
</protein>
<dbReference type="RefSeq" id="XP_001027979.2">
    <property type="nucleotide sequence ID" value="XM_001027979.2"/>
</dbReference>
<feature type="compositionally biased region" description="Polar residues" evidence="1">
    <location>
        <begin position="83"/>
        <end position="102"/>
    </location>
</feature>
<sequence>MFSNSQLEIIAKDELLNINDQQEDLYYMENNTNHHEPFKNYQQFNQEKQIQSYLKILNSTFNFCQGKNLDPDKKNRKEIPHQSINEYQNLKRSPNSSNSKTVDNQRRKVLKKEVISTVIRSNENSLQKSTTRGSTKPDIKIYESLINYQEEFNPYSDILTASNNNTYNQFTNSQQNSDSNQNKDNDEDETPIFLSQIYQKREKLVNESKDYSKNRIKGQRMPHLSELQQNNQNISQDKQTETNIQPYKQIQMIADKKCFSVKNSKRQLNVEPLSSKKIEDAKIRRASLHNIKKFNLDNSSVSQQAQDQQKQSQNLYQNLIQQPDNQDKQQINLQIKGQAASKENILRDQKRVSNKDPLRRIDSFQKSRERWIDKLESDYFNLLSKNIKGQRGYQHELQQDNHQLNETCLQNPPQALRESFLDQQNESQIISAQENSKSPDKIQITSIMNISQTTKMKSADPSKYLINRPQAQQNFERKNSTPQKITKKTTQSGRRRKSIQIFKRFDPNVVSIDMIKSQLKEGEIPETVQKYFESKQQRILHQQQFILPQSQNASPRDINQSINTTKRQDKPQMIDISQGLFQNEEIINRINDLNKSLGEQNTKNVQQLSVQSQRNSPQKEQKFVYKNSHTPFNDQINSPIVHNQQGSLFYNYIEYKQFKSKLEYEKEMKKKEMQKKAKLRNKSPFHGVTYQLEEYQVASEKQKESFQNDANLQNNQNKKNQQQINQQNQQEICLQYHVNLQKQRQPNINNNFFHLNDGFVSQFRTPQSANNQNDQKKIKLIQFSADTKQHNQNPESIQNSLNNSLQQNINNNNSNNNNNKLPLILKKYIF</sequence>
<evidence type="ECO:0000313" key="3">
    <source>
        <dbReference type="Proteomes" id="UP000009168"/>
    </source>
</evidence>
<keyword evidence="3" id="KW-1185">Reference proteome</keyword>
<feature type="region of interest" description="Disordered" evidence="1">
    <location>
        <begin position="166"/>
        <end position="188"/>
    </location>
</feature>
<feature type="region of interest" description="Disordered" evidence="1">
    <location>
        <begin position="83"/>
        <end position="107"/>
    </location>
</feature>
<dbReference type="AlphaFoldDB" id="I7MB65"/>
<dbReference type="KEGG" id="tet:TTHERM_00497910"/>